<comment type="catalytic activity">
    <reaction evidence="6">
        <text>L-tryptophan + O2 = indole-3-acetamide + CO2 + H2O</text>
        <dbReference type="Rhea" id="RHEA:16165"/>
        <dbReference type="ChEBI" id="CHEBI:15377"/>
        <dbReference type="ChEBI" id="CHEBI:15379"/>
        <dbReference type="ChEBI" id="CHEBI:16031"/>
        <dbReference type="ChEBI" id="CHEBI:16526"/>
        <dbReference type="ChEBI" id="CHEBI:57912"/>
        <dbReference type="EC" id="1.13.12.3"/>
    </reaction>
</comment>
<dbReference type="EMBL" id="JBHLWM010000004">
    <property type="protein sequence ID" value="MFC0240820.1"/>
    <property type="molecule type" value="Genomic_DNA"/>
</dbReference>
<dbReference type="RefSeq" id="WP_378387143.1">
    <property type="nucleotide sequence ID" value="NZ_JBHLWM010000004.1"/>
</dbReference>
<keyword evidence="9" id="KW-1185">Reference proteome</keyword>
<keyword evidence="5" id="KW-0073">Auxin biosynthesis</keyword>
<dbReference type="SUPFAM" id="SSF51905">
    <property type="entry name" value="FAD/NAD(P)-binding domain"/>
    <property type="match status" value="1"/>
</dbReference>
<evidence type="ECO:0000256" key="1">
    <source>
        <dbReference type="ARBA" id="ARBA00004814"/>
    </source>
</evidence>
<evidence type="ECO:0000256" key="2">
    <source>
        <dbReference type="ARBA" id="ARBA00005833"/>
    </source>
</evidence>
<proteinExistence type="inferred from homology"/>
<evidence type="ECO:0000256" key="4">
    <source>
        <dbReference type="ARBA" id="ARBA00017871"/>
    </source>
</evidence>
<protein>
    <recommendedName>
        <fullName evidence="4">Tryptophan 2-monooxygenase</fullName>
        <ecNumber evidence="3">1.13.12.3</ecNumber>
    </recommendedName>
</protein>
<dbReference type="EC" id="1.13.12.3" evidence="3"/>
<reference evidence="8 9" key="1">
    <citation type="submission" date="2024-09" db="EMBL/GenBank/DDBJ databases">
        <authorList>
            <person name="Sun Q."/>
            <person name="Mori K."/>
        </authorList>
    </citation>
    <scope>NUCLEOTIDE SEQUENCE [LARGE SCALE GENOMIC DNA]</scope>
    <source>
        <strain evidence="8 9">KCTC 23279</strain>
    </source>
</reference>
<sequence>MSEQNFPSSIDVAIIGAGAAGLGAARALEQSGLSVIVLEARDRIGGRAFTRMVTPEIAFDVGCGWLHSANENSFVGIAKQLGIAIDKTHPPWGEASFGDVFPKRERAAFGKAIDKFYDRVWRASKKKADAPAATLLVPGDPWNPMIDAVSTYVNGAELDRVSIHDLEAYRDTGINWRIREGYGSLVAAYGAPCPVVLNCAVELIDHSGLSIKLTTTQGTLTAGKVIITVPTNLIADETIRFTPELPTKIEAARNLPLGVDDKVMLKLSDPNGFPADGNLRAATMRTAMGTYHLRPFGHDCIEGFFGGRFARELEDAGDGAFAAQAIDEIAELLGNDIRRKLTPLAESRWAHDPFARGACSHARPGHAGARAVLAAPVDGRLFFAGEATSPQFFSTAHGARDSGERAARELLDPTPVS</sequence>
<comment type="pathway">
    <text evidence="1">Plant hormone metabolism; auxin biosynthesis.</text>
</comment>
<dbReference type="InterPro" id="IPR050281">
    <property type="entry name" value="Flavin_monoamine_oxidase"/>
</dbReference>
<organism evidence="8 9">
    <name type="scientific">Rhodopseudomonas telluris</name>
    <dbReference type="NCBI Taxonomy" id="644215"/>
    <lineage>
        <taxon>Bacteria</taxon>
        <taxon>Pseudomonadati</taxon>
        <taxon>Pseudomonadota</taxon>
        <taxon>Alphaproteobacteria</taxon>
        <taxon>Hyphomicrobiales</taxon>
        <taxon>Nitrobacteraceae</taxon>
        <taxon>Rhodopseudomonas</taxon>
    </lineage>
</organism>
<comment type="similarity">
    <text evidence="2">Belongs to the tryptophan 2-monooxygenase family.</text>
</comment>
<dbReference type="PANTHER" id="PTHR10742:SF410">
    <property type="entry name" value="LYSINE-SPECIFIC HISTONE DEMETHYLASE 2"/>
    <property type="match status" value="1"/>
</dbReference>
<accession>A0ABV6ERH1</accession>
<dbReference type="PRINTS" id="PR00420">
    <property type="entry name" value="RNGMNOXGNASE"/>
</dbReference>
<feature type="domain" description="Amine oxidase" evidence="7">
    <location>
        <begin position="20"/>
        <end position="411"/>
    </location>
</feature>
<dbReference type="Pfam" id="PF01593">
    <property type="entry name" value="Amino_oxidase"/>
    <property type="match status" value="1"/>
</dbReference>
<dbReference type="InterPro" id="IPR002937">
    <property type="entry name" value="Amino_oxidase"/>
</dbReference>
<evidence type="ECO:0000256" key="3">
    <source>
        <dbReference type="ARBA" id="ARBA00012535"/>
    </source>
</evidence>
<evidence type="ECO:0000313" key="8">
    <source>
        <dbReference type="EMBL" id="MFC0240820.1"/>
    </source>
</evidence>
<dbReference type="Proteomes" id="UP001589775">
    <property type="component" value="Unassembled WGS sequence"/>
</dbReference>
<name>A0ABV6ERH1_9BRAD</name>
<evidence type="ECO:0000259" key="7">
    <source>
        <dbReference type="Pfam" id="PF01593"/>
    </source>
</evidence>
<evidence type="ECO:0000313" key="9">
    <source>
        <dbReference type="Proteomes" id="UP001589775"/>
    </source>
</evidence>
<evidence type="ECO:0000256" key="5">
    <source>
        <dbReference type="ARBA" id="ARBA00023070"/>
    </source>
</evidence>
<dbReference type="PANTHER" id="PTHR10742">
    <property type="entry name" value="FLAVIN MONOAMINE OXIDASE"/>
    <property type="match status" value="1"/>
</dbReference>
<comment type="caution">
    <text evidence="8">The sequence shown here is derived from an EMBL/GenBank/DDBJ whole genome shotgun (WGS) entry which is preliminary data.</text>
</comment>
<gene>
    <name evidence="8" type="ORF">ACFFJ6_10105</name>
</gene>
<dbReference type="SUPFAM" id="SSF54373">
    <property type="entry name" value="FAD-linked reductases, C-terminal domain"/>
    <property type="match status" value="1"/>
</dbReference>
<dbReference type="InterPro" id="IPR036188">
    <property type="entry name" value="FAD/NAD-bd_sf"/>
</dbReference>
<dbReference type="Gene3D" id="3.50.50.60">
    <property type="entry name" value="FAD/NAD(P)-binding domain"/>
    <property type="match status" value="1"/>
</dbReference>
<evidence type="ECO:0000256" key="6">
    <source>
        <dbReference type="ARBA" id="ARBA00047321"/>
    </source>
</evidence>